<feature type="binding site" evidence="9">
    <location>
        <position position="16"/>
    </location>
    <ligand>
        <name>Mg(2+)</name>
        <dbReference type="ChEBI" id="CHEBI:18420"/>
        <note>catalytic</note>
    </ligand>
</feature>
<dbReference type="Pfam" id="PF09827">
    <property type="entry name" value="CRISPR_Cas2"/>
    <property type="match status" value="1"/>
</dbReference>
<reference evidence="10" key="2">
    <citation type="submission" date="2021-04" db="EMBL/GenBank/DDBJ databases">
        <authorList>
            <person name="Gilroy R."/>
        </authorList>
    </citation>
    <scope>NUCLEOTIDE SEQUENCE</scope>
    <source>
        <strain evidence="10">14975</strain>
    </source>
</reference>
<evidence type="ECO:0000256" key="5">
    <source>
        <dbReference type="ARBA" id="ARBA00022759"/>
    </source>
</evidence>
<keyword evidence="6 9" id="KW-0378">Hydrolase</keyword>
<gene>
    <name evidence="9 10" type="primary">cas2</name>
    <name evidence="10" type="ORF">H9862_04540</name>
</gene>
<dbReference type="SUPFAM" id="SSF143430">
    <property type="entry name" value="TTP0101/SSO1404-like"/>
    <property type="match status" value="1"/>
</dbReference>
<dbReference type="GO" id="GO:0004521">
    <property type="term" value="F:RNA endonuclease activity"/>
    <property type="evidence" value="ECO:0007669"/>
    <property type="project" value="InterPro"/>
</dbReference>
<evidence type="ECO:0000256" key="1">
    <source>
        <dbReference type="ARBA" id="ARBA00001946"/>
    </source>
</evidence>
<dbReference type="NCBIfam" id="TIGR01573">
    <property type="entry name" value="cas2"/>
    <property type="match status" value="1"/>
</dbReference>
<dbReference type="GO" id="GO:0051607">
    <property type="term" value="P:defense response to virus"/>
    <property type="evidence" value="ECO:0007669"/>
    <property type="project" value="UniProtKB-UniRule"/>
</dbReference>
<accession>A0A9D1VB29</accession>
<comment type="cofactor">
    <cofactor evidence="1 9">
        <name>Mg(2+)</name>
        <dbReference type="ChEBI" id="CHEBI:18420"/>
    </cofactor>
</comment>
<dbReference type="GO" id="GO:0046872">
    <property type="term" value="F:metal ion binding"/>
    <property type="evidence" value="ECO:0007669"/>
    <property type="project" value="UniProtKB-UniRule"/>
</dbReference>
<evidence type="ECO:0000256" key="3">
    <source>
        <dbReference type="ARBA" id="ARBA00022722"/>
    </source>
</evidence>
<evidence type="ECO:0000256" key="8">
    <source>
        <dbReference type="ARBA" id="ARBA00023118"/>
    </source>
</evidence>
<keyword evidence="3 9" id="KW-0540">Nuclease</keyword>
<keyword evidence="8 9" id="KW-0051">Antiviral defense</keyword>
<dbReference type="EMBL" id="DXFQ01000078">
    <property type="protein sequence ID" value="HIX19856.1"/>
    <property type="molecule type" value="Genomic_DNA"/>
</dbReference>
<comment type="caution">
    <text evidence="10">The sequence shown here is derived from an EMBL/GenBank/DDBJ whole genome shotgun (WGS) entry which is preliminary data.</text>
</comment>
<dbReference type="InterPro" id="IPR019199">
    <property type="entry name" value="Virulence_VapD/CRISPR_Cas2"/>
</dbReference>
<dbReference type="GO" id="GO:0043571">
    <property type="term" value="P:maintenance of CRISPR repeat elements"/>
    <property type="evidence" value="ECO:0007669"/>
    <property type="project" value="UniProtKB-UniRule"/>
</dbReference>
<keyword evidence="5 9" id="KW-0255">Endonuclease</keyword>
<keyword evidence="7 9" id="KW-0460">Magnesium</keyword>
<evidence type="ECO:0000256" key="9">
    <source>
        <dbReference type="HAMAP-Rule" id="MF_01471"/>
    </source>
</evidence>
<dbReference type="HAMAP" id="MF_01471">
    <property type="entry name" value="Cas2"/>
    <property type="match status" value="1"/>
</dbReference>
<dbReference type="EC" id="3.1.-.-" evidence="9"/>
<evidence type="ECO:0000256" key="7">
    <source>
        <dbReference type="ARBA" id="ARBA00022842"/>
    </source>
</evidence>
<reference evidence="10" key="1">
    <citation type="journal article" date="2021" name="PeerJ">
        <title>Extensive microbial diversity within the chicken gut microbiome revealed by metagenomics and culture.</title>
        <authorList>
            <person name="Gilroy R."/>
            <person name="Ravi A."/>
            <person name="Getino M."/>
            <person name="Pursley I."/>
            <person name="Horton D.L."/>
            <person name="Alikhan N.F."/>
            <person name="Baker D."/>
            <person name="Gharbi K."/>
            <person name="Hall N."/>
            <person name="Watson M."/>
            <person name="Adriaenssens E.M."/>
            <person name="Foster-Nyarko E."/>
            <person name="Jarju S."/>
            <person name="Secka A."/>
            <person name="Antonio M."/>
            <person name="Oren A."/>
            <person name="Chaudhuri R.R."/>
            <person name="La Ragione R."/>
            <person name="Hildebrand F."/>
            <person name="Pallen M.J."/>
        </authorList>
    </citation>
    <scope>NUCLEOTIDE SEQUENCE</scope>
    <source>
        <strain evidence="10">14975</strain>
    </source>
</reference>
<comment type="function">
    <text evidence="9">CRISPR (clustered regularly interspaced short palindromic repeat), is an adaptive immune system that provides protection against mobile genetic elements (viruses, transposable elements and conjugative plasmids). CRISPR clusters contain sequences complementary to antecedent mobile elements and target invading nucleic acids. CRISPR clusters are transcribed and processed into CRISPR RNA (crRNA). Functions as a ssRNA-specific endoribonuclease. Involved in the integration of spacer DNA into the CRISPR cassette.</text>
</comment>
<sequence length="112" mass="13396">MEINEYKMGWLVVFFDLPTETAADRRAHARFRKDLLEDGYLMIQYSVYARSCVTADRVKTHQRRVKSFLPKKGHVRCLFVTNIQWQKTFLFYGDRPPEETQPEQAPEQLLLW</sequence>
<name>A0A9D1VB29_9BACT</name>
<dbReference type="GO" id="GO:0016787">
    <property type="term" value="F:hydrolase activity"/>
    <property type="evidence" value="ECO:0007669"/>
    <property type="project" value="UniProtKB-KW"/>
</dbReference>
<protein>
    <recommendedName>
        <fullName evidence="9">CRISPR-associated endoribonuclease Cas2</fullName>
        <ecNumber evidence="9">3.1.-.-</ecNumber>
    </recommendedName>
</protein>
<evidence type="ECO:0000256" key="6">
    <source>
        <dbReference type="ARBA" id="ARBA00022801"/>
    </source>
</evidence>
<keyword evidence="4 9" id="KW-0479">Metal-binding</keyword>
<dbReference type="InterPro" id="IPR021127">
    <property type="entry name" value="CRISPR_associated_Cas2"/>
</dbReference>
<evidence type="ECO:0000256" key="2">
    <source>
        <dbReference type="ARBA" id="ARBA00009959"/>
    </source>
</evidence>
<organism evidence="10 11">
    <name type="scientific">Candidatus Akkermansia intestinigallinarum</name>
    <dbReference type="NCBI Taxonomy" id="2838431"/>
    <lineage>
        <taxon>Bacteria</taxon>
        <taxon>Pseudomonadati</taxon>
        <taxon>Verrucomicrobiota</taxon>
        <taxon>Verrucomicrobiia</taxon>
        <taxon>Verrucomicrobiales</taxon>
        <taxon>Akkermansiaceae</taxon>
        <taxon>Akkermansia</taxon>
    </lineage>
</organism>
<comment type="similarity">
    <text evidence="2 9">Belongs to the CRISPR-associated endoribonuclease Cas2 protein family.</text>
</comment>
<comment type="subunit">
    <text evidence="9">Homodimer, forms a heterotetramer with a Cas1 homodimer.</text>
</comment>
<evidence type="ECO:0000313" key="11">
    <source>
        <dbReference type="Proteomes" id="UP000823964"/>
    </source>
</evidence>
<dbReference type="AlphaFoldDB" id="A0A9D1VB29"/>
<evidence type="ECO:0000256" key="4">
    <source>
        <dbReference type="ARBA" id="ARBA00022723"/>
    </source>
</evidence>
<dbReference type="Proteomes" id="UP000823964">
    <property type="component" value="Unassembled WGS sequence"/>
</dbReference>
<proteinExistence type="inferred from homology"/>
<evidence type="ECO:0000313" key="10">
    <source>
        <dbReference type="EMBL" id="HIX19856.1"/>
    </source>
</evidence>